<comment type="subcellular location">
    <subcellularLocation>
        <location evidence="1">Cell membrane</location>
        <topology evidence="1">Multi-pass membrane protein</topology>
    </subcellularLocation>
</comment>
<dbReference type="InterPro" id="IPR021993">
    <property type="entry name" value="ATPase-cat-bd"/>
</dbReference>
<keyword evidence="7" id="KW-0479">Metal-binding</keyword>
<feature type="transmembrane region" description="Helical" evidence="15">
    <location>
        <begin position="777"/>
        <end position="795"/>
    </location>
</feature>
<evidence type="ECO:0000256" key="12">
    <source>
        <dbReference type="ARBA" id="ARBA00022989"/>
    </source>
</evidence>
<protein>
    <submittedName>
        <fullName evidence="17">Type cbb3 cytochrome oxidase biogenesis protein CcoI Copper-translocating P-type ATPase</fullName>
        <ecNumber evidence="17">3.6.3.4</ecNumber>
    </submittedName>
</protein>
<organism evidence="17">
    <name type="scientific">hydrothermal vent metagenome</name>
    <dbReference type="NCBI Taxonomy" id="652676"/>
    <lineage>
        <taxon>unclassified sequences</taxon>
        <taxon>metagenomes</taxon>
        <taxon>ecological metagenomes</taxon>
    </lineage>
</organism>
<feature type="transmembrane region" description="Helical" evidence="15">
    <location>
        <begin position="243"/>
        <end position="265"/>
    </location>
</feature>
<evidence type="ECO:0000256" key="14">
    <source>
        <dbReference type="ARBA" id="ARBA00023136"/>
    </source>
</evidence>
<dbReference type="SFLD" id="SFLDF00027">
    <property type="entry name" value="p-type_atpase"/>
    <property type="match status" value="1"/>
</dbReference>
<comment type="similarity">
    <text evidence="2">Belongs to the cation transport ATPase (P-type) (TC 3.A.3) family. Type IB subfamily.</text>
</comment>
<dbReference type="FunFam" id="3.30.70.100:FF:000005">
    <property type="entry name" value="Copper-exporting P-type ATPase A"/>
    <property type="match status" value="1"/>
</dbReference>
<dbReference type="PROSITE" id="PS50846">
    <property type="entry name" value="HMA_2"/>
    <property type="match status" value="1"/>
</dbReference>
<dbReference type="SUPFAM" id="SSF55008">
    <property type="entry name" value="HMA, heavy metal-associated domain"/>
    <property type="match status" value="1"/>
</dbReference>
<dbReference type="Pfam" id="PF12156">
    <property type="entry name" value="ATPase-cat_bd"/>
    <property type="match status" value="1"/>
</dbReference>
<dbReference type="SFLD" id="SFLDS00003">
    <property type="entry name" value="Haloacid_Dehalogenase"/>
    <property type="match status" value="1"/>
</dbReference>
<keyword evidence="3" id="KW-0813">Transport</keyword>
<proteinExistence type="inferred from homology"/>
<feature type="domain" description="HMA" evidence="16">
    <location>
        <begin position="90"/>
        <end position="156"/>
    </location>
</feature>
<dbReference type="CDD" id="cd00371">
    <property type="entry name" value="HMA"/>
    <property type="match status" value="1"/>
</dbReference>
<dbReference type="InterPro" id="IPR059000">
    <property type="entry name" value="ATPase_P-type_domA"/>
</dbReference>
<keyword evidence="8" id="KW-0547">Nucleotide-binding</keyword>
<dbReference type="GO" id="GO:0043682">
    <property type="term" value="F:P-type divalent copper transporter activity"/>
    <property type="evidence" value="ECO:0007669"/>
    <property type="project" value="TreeGrafter"/>
</dbReference>
<dbReference type="SUPFAM" id="SSF81653">
    <property type="entry name" value="Calcium ATPase, transduction domain A"/>
    <property type="match status" value="1"/>
</dbReference>
<dbReference type="SFLD" id="SFLDG00002">
    <property type="entry name" value="C1.7:_P-type_atpase_like"/>
    <property type="match status" value="1"/>
</dbReference>
<dbReference type="NCBIfam" id="TIGR01512">
    <property type="entry name" value="ATPase-IB2_Cd"/>
    <property type="match status" value="1"/>
</dbReference>
<dbReference type="SUPFAM" id="SSF56784">
    <property type="entry name" value="HAD-like"/>
    <property type="match status" value="1"/>
</dbReference>
<evidence type="ECO:0000259" key="16">
    <source>
        <dbReference type="PROSITE" id="PS50846"/>
    </source>
</evidence>
<dbReference type="InterPro" id="IPR036163">
    <property type="entry name" value="HMA_dom_sf"/>
</dbReference>
<dbReference type="PANTHER" id="PTHR43520">
    <property type="entry name" value="ATP7, ISOFORM B"/>
    <property type="match status" value="1"/>
</dbReference>
<dbReference type="Pfam" id="PF00702">
    <property type="entry name" value="Hydrolase"/>
    <property type="match status" value="1"/>
</dbReference>
<dbReference type="GO" id="GO:0005886">
    <property type="term" value="C:plasma membrane"/>
    <property type="evidence" value="ECO:0007669"/>
    <property type="project" value="UniProtKB-SubCell"/>
</dbReference>
<evidence type="ECO:0000256" key="8">
    <source>
        <dbReference type="ARBA" id="ARBA00022741"/>
    </source>
</evidence>
<evidence type="ECO:0000256" key="15">
    <source>
        <dbReference type="SAM" id="Phobius"/>
    </source>
</evidence>
<evidence type="ECO:0000256" key="3">
    <source>
        <dbReference type="ARBA" id="ARBA00022448"/>
    </source>
</evidence>
<dbReference type="GO" id="GO:0016887">
    <property type="term" value="F:ATP hydrolysis activity"/>
    <property type="evidence" value="ECO:0007669"/>
    <property type="project" value="InterPro"/>
</dbReference>
<keyword evidence="6 15" id="KW-0812">Transmembrane</keyword>
<dbReference type="InterPro" id="IPR023298">
    <property type="entry name" value="ATPase_P-typ_TM_dom_sf"/>
</dbReference>
<feature type="transmembrane region" description="Helical" evidence="15">
    <location>
        <begin position="423"/>
        <end position="445"/>
    </location>
</feature>
<keyword evidence="5" id="KW-0597">Phosphoprotein</keyword>
<evidence type="ECO:0000313" key="17">
    <source>
        <dbReference type="EMBL" id="SFV67439.1"/>
    </source>
</evidence>
<dbReference type="GO" id="GO:0005507">
    <property type="term" value="F:copper ion binding"/>
    <property type="evidence" value="ECO:0007669"/>
    <property type="project" value="TreeGrafter"/>
</dbReference>
<dbReference type="InterPro" id="IPR008250">
    <property type="entry name" value="ATPase_P-typ_transduc_dom_A_sf"/>
</dbReference>
<dbReference type="NCBIfam" id="TIGR01525">
    <property type="entry name" value="ATPase-IB_hvy"/>
    <property type="match status" value="1"/>
</dbReference>
<accession>A0A1W1CNT7</accession>
<keyword evidence="10" id="KW-0460">Magnesium</keyword>
<evidence type="ECO:0000256" key="10">
    <source>
        <dbReference type="ARBA" id="ARBA00022842"/>
    </source>
</evidence>
<dbReference type="PANTHER" id="PTHR43520:SF5">
    <property type="entry name" value="CATION-TRANSPORTING P-TYPE ATPASE-RELATED"/>
    <property type="match status" value="1"/>
</dbReference>
<name>A0A1W1CNT7_9ZZZZ</name>
<evidence type="ECO:0000256" key="6">
    <source>
        <dbReference type="ARBA" id="ARBA00022692"/>
    </source>
</evidence>
<dbReference type="AlphaFoldDB" id="A0A1W1CNT7"/>
<dbReference type="InterPro" id="IPR027256">
    <property type="entry name" value="P-typ_ATPase_IB"/>
</dbReference>
<dbReference type="NCBIfam" id="TIGR01511">
    <property type="entry name" value="ATPase-IB1_Cu"/>
    <property type="match status" value="1"/>
</dbReference>
<dbReference type="SUPFAM" id="SSF81665">
    <property type="entry name" value="Calcium ATPase, transmembrane domain M"/>
    <property type="match status" value="1"/>
</dbReference>
<dbReference type="InterPro" id="IPR018303">
    <property type="entry name" value="ATPase_P-typ_P_site"/>
</dbReference>
<dbReference type="InterPro" id="IPR006121">
    <property type="entry name" value="HMA_dom"/>
</dbReference>
<feature type="transmembrane region" description="Helical" evidence="15">
    <location>
        <begin position="754"/>
        <end position="771"/>
    </location>
</feature>
<feature type="transmembrane region" description="Helical" evidence="15">
    <location>
        <begin position="178"/>
        <end position="198"/>
    </location>
</feature>
<keyword evidence="11" id="KW-1278">Translocase</keyword>
<evidence type="ECO:0000256" key="9">
    <source>
        <dbReference type="ARBA" id="ARBA00022840"/>
    </source>
</evidence>
<keyword evidence="12 15" id="KW-1133">Transmembrane helix</keyword>
<gene>
    <name evidence="17" type="ORF">MNB_SV-10-324</name>
</gene>
<dbReference type="Gene3D" id="2.70.150.10">
    <property type="entry name" value="Calcium-transporting ATPase, cytoplasmic transduction domain A"/>
    <property type="match status" value="1"/>
</dbReference>
<reference evidence="17" key="1">
    <citation type="submission" date="2016-10" db="EMBL/GenBank/DDBJ databases">
        <authorList>
            <person name="de Groot N.N."/>
        </authorList>
    </citation>
    <scope>NUCLEOTIDE SEQUENCE</scope>
</reference>
<dbReference type="InterPro" id="IPR044492">
    <property type="entry name" value="P_typ_ATPase_HD_dom"/>
</dbReference>
<evidence type="ECO:0000256" key="11">
    <source>
        <dbReference type="ARBA" id="ARBA00022967"/>
    </source>
</evidence>
<keyword evidence="9" id="KW-0067">ATP-binding</keyword>
<dbReference type="PRINTS" id="PR00943">
    <property type="entry name" value="CUATPASE"/>
</dbReference>
<feature type="transmembrane region" description="Helical" evidence="15">
    <location>
        <begin position="210"/>
        <end position="231"/>
    </location>
</feature>
<dbReference type="Gene3D" id="3.40.50.1000">
    <property type="entry name" value="HAD superfamily/HAD-like"/>
    <property type="match status" value="1"/>
</dbReference>
<evidence type="ECO:0000256" key="2">
    <source>
        <dbReference type="ARBA" id="ARBA00006024"/>
    </source>
</evidence>
<evidence type="ECO:0000256" key="13">
    <source>
        <dbReference type="ARBA" id="ARBA00023065"/>
    </source>
</evidence>
<dbReference type="Gene3D" id="3.40.1110.10">
    <property type="entry name" value="Calcium-transporting ATPase, cytoplasmic domain N"/>
    <property type="match status" value="1"/>
</dbReference>
<dbReference type="Gene3D" id="3.30.70.100">
    <property type="match status" value="1"/>
</dbReference>
<dbReference type="PRINTS" id="PR00942">
    <property type="entry name" value="CUATPASEI"/>
</dbReference>
<dbReference type="NCBIfam" id="TIGR01494">
    <property type="entry name" value="ATPase_P-type"/>
    <property type="match status" value="1"/>
</dbReference>
<sequence>MADISCTHCHLKFDESVMITEEHNGEKLYFCCKGCQGVYHLLQSEGLDTFYDKLGDTTLQPAAQNSNDLEKFDLEGFKNKYIKSTEEGLDEIHLIIEGIHCSACVWLNEKVLHKTDGVIEATINYTNNKAKIVWDPDEIKLSKIIETIRSIGYNAYPYDPALQEERAVKVRKEYYSRILVAVFGSMNIMWLAIAHYAGYFSGIQQSFKNILNAAEFILATPVLFYSGWVFFRGAWYGYKNRIVNMDTLVASGAFSAYLYSIYAMITQRGEVYFDSVAMIITFVLVGKYLEVLSKKHAVDTLDSIMGSTPTEVTIIQDDEKALVSVENVTLGDIIELKPGEKVVIDGIVTHGEGSFDESSLTGENEAVFKQKGDTILSGSICLDSVIRYEATKDASSSLLYSIVSLLEESITKKPRIEQLADTVSGYFSTVILVLSLLTLAGWWLVTADFEHALIVGISVIVIACPCALGLATPMATLVGIGMAAQRNILFKEAGYLETMAKSNLLALDKTGTITEGKPSVVSEKTYQTYDKTLLHALVSTSNHPISNGIRKYLEQKNENTFKTLALEHIKTIQAKGIEAEYQTHKLVGGNASFMKSFGIDCEETGENTLFYFSIDGELYARFELSDTVREGAGEAIAAIKALGIRVVMLTGDHVQSAQKVADAVGIEEVYAKLLPHEKSEMIDRFHAEGHIVVMAGDGINDTIALAKSDIAIAMGNGTDVAISVSDVVLMDEKPQSIYDAYRLSKRTYRAVRENLGFSLLYNTVAVPLAMAGYINPLIAALSMSLSSLIVVGNSMRIKFLKFKEK</sequence>
<keyword evidence="4" id="KW-1003">Cell membrane</keyword>
<dbReference type="PROSITE" id="PS00154">
    <property type="entry name" value="ATPASE_E1_E2"/>
    <property type="match status" value="1"/>
</dbReference>
<evidence type="ECO:0000256" key="4">
    <source>
        <dbReference type="ARBA" id="ARBA00022475"/>
    </source>
</evidence>
<dbReference type="InterPro" id="IPR001757">
    <property type="entry name" value="P_typ_ATPase"/>
</dbReference>
<evidence type="ECO:0000256" key="7">
    <source>
        <dbReference type="ARBA" id="ARBA00022723"/>
    </source>
</evidence>
<evidence type="ECO:0000256" key="5">
    <source>
        <dbReference type="ARBA" id="ARBA00022553"/>
    </source>
</evidence>
<evidence type="ECO:0000256" key="1">
    <source>
        <dbReference type="ARBA" id="ARBA00004651"/>
    </source>
</evidence>
<dbReference type="InterPro" id="IPR023299">
    <property type="entry name" value="ATPase_P-typ_cyto_dom_N"/>
</dbReference>
<dbReference type="Pfam" id="PF00403">
    <property type="entry name" value="HMA"/>
    <property type="match status" value="1"/>
</dbReference>
<dbReference type="GO" id="GO:0055070">
    <property type="term" value="P:copper ion homeostasis"/>
    <property type="evidence" value="ECO:0007669"/>
    <property type="project" value="TreeGrafter"/>
</dbReference>
<keyword evidence="17" id="KW-0378">Hydrolase</keyword>
<dbReference type="EMBL" id="FPHL01000047">
    <property type="protein sequence ID" value="SFV67439.1"/>
    <property type="molecule type" value="Genomic_DNA"/>
</dbReference>
<keyword evidence="14 15" id="KW-0472">Membrane</keyword>
<dbReference type="PRINTS" id="PR00119">
    <property type="entry name" value="CATATPASE"/>
</dbReference>
<dbReference type="GO" id="GO:0005524">
    <property type="term" value="F:ATP binding"/>
    <property type="evidence" value="ECO:0007669"/>
    <property type="project" value="UniProtKB-KW"/>
</dbReference>
<keyword evidence="13" id="KW-0406">Ion transport</keyword>
<dbReference type="Pfam" id="PF00122">
    <property type="entry name" value="E1-E2_ATPase"/>
    <property type="match status" value="1"/>
</dbReference>
<dbReference type="EC" id="3.6.3.4" evidence="17"/>
<dbReference type="InterPro" id="IPR036412">
    <property type="entry name" value="HAD-like_sf"/>
</dbReference>
<dbReference type="InterPro" id="IPR023214">
    <property type="entry name" value="HAD_sf"/>
</dbReference>
<feature type="transmembrane region" description="Helical" evidence="15">
    <location>
        <begin position="451"/>
        <end position="484"/>
    </location>
</feature>
<feature type="transmembrane region" description="Helical" evidence="15">
    <location>
        <begin position="271"/>
        <end position="289"/>
    </location>
</feature>